<evidence type="ECO:0000256" key="7">
    <source>
        <dbReference type="ARBA" id="ARBA00023136"/>
    </source>
</evidence>
<feature type="transmembrane region" description="Helical" evidence="10">
    <location>
        <begin position="29"/>
        <end position="50"/>
    </location>
</feature>
<keyword evidence="4" id="KW-0874">Quinone</keyword>
<feature type="transmembrane region" description="Helical" evidence="10">
    <location>
        <begin position="189"/>
        <end position="209"/>
    </location>
</feature>
<evidence type="ECO:0000256" key="6">
    <source>
        <dbReference type="ARBA" id="ARBA00023002"/>
    </source>
</evidence>
<dbReference type="AlphaFoldDB" id="A0A6N7VT98"/>
<dbReference type="InterPro" id="IPR038354">
    <property type="entry name" value="VKOR_sf"/>
</dbReference>
<reference evidence="12 13" key="1">
    <citation type="submission" date="2019-08" db="EMBL/GenBank/DDBJ databases">
        <title>In-depth cultivation of the pig gut microbiome towards novel bacterial diversity and tailored functional studies.</title>
        <authorList>
            <person name="Wylensek D."/>
            <person name="Hitch T.C.A."/>
            <person name="Clavel T."/>
        </authorList>
    </citation>
    <scope>NUCLEOTIDE SEQUENCE [LARGE SCALE GENOMIC DNA]</scope>
    <source>
        <strain evidence="12 13">WB03_NA08</strain>
    </source>
</reference>
<sequence length="217" mass="23340">MDLGPSNKYAGTMTRNIHARNDSDTSMSIVNAICLILFGGLGLYASFMLIQSELILLKDDGATLGCDVNPLVACSSSLIAPESSLFGTPNSVIGIAVFTVFITLGVLLASRTLLPRWVWWGWVMGTGAGLIYVGYFVYLSVSHFRTLCPYCMLTWVAFIGVASIVWTQAAAGGQLGDKVMSAGKTLRSLWWVIAVGIVALIAIVILIVLRDRVALLF</sequence>
<dbReference type="EMBL" id="VULO01000011">
    <property type="protein sequence ID" value="MSS85007.1"/>
    <property type="molecule type" value="Genomic_DNA"/>
</dbReference>
<feature type="transmembrane region" description="Helical" evidence="10">
    <location>
        <begin position="92"/>
        <end position="111"/>
    </location>
</feature>
<dbReference type="GO" id="GO:0016020">
    <property type="term" value="C:membrane"/>
    <property type="evidence" value="ECO:0007669"/>
    <property type="project" value="UniProtKB-SubCell"/>
</dbReference>
<keyword evidence="9" id="KW-0676">Redox-active center</keyword>
<keyword evidence="7 10" id="KW-0472">Membrane</keyword>
<evidence type="ECO:0000313" key="12">
    <source>
        <dbReference type="EMBL" id="MSS85007.1"/>
    </source>
</evidence>
<feature type="domain" description="Vitamin K epoxide reductase" evidence="11">
    <location>
        <begin position="28"/>
        <end position="169"/>
    </location>
</feature>
<dbReference type="Gene3D" id="1.20.1440.130">
    <property type="entry name" value="VKOR domain"/>
    <property type="match status" value="1"/>
</dbReference>
<comment type="similarity">
    <text evidence="2">Belongs to the VKOR family.</text>
</comment>
<comment type="caution">
    <text evidence="12">The sequence shown here is derived from an EMBL/GenBank/DDBJ whole genome shotgun (WGS) entry which is preliminary data.</text>
</comment>
<keyword evidence="8" id="KW-1015">Disulfide bond</keyword>
<evidence type="ECO:0000256" key="10">
    <source>
        <dbReference type="SAM" id="Phobius"/>
    </source>
</evidence>
<keyword evidence="3 10" id="KW-0812">Transmembrane</keyword>
<keyword evidence="13" id="KW-1185">Reference proteome</keyword>
<evidence type="ECO:0000256" key="1">
    <source>
        <dbReference type="ARBA" id="ARBA00004141"/>
    </source>
</evidence>
<name>A0A6N7VT98_9ACTO</name>
<dbReference type="InterPro" id="IPR012932">
    <property type="entry name" value="VKOR"/>
</dbReference>
<gene>
    <name evidence="12" type="ORF">FYJ24_09575</name>
</gene>
<dbReference type="Proteomes" id="UP000470875">
    <property type="component" value="Unassembled WGS sequence"/>
</dbReference>
<keyword evidence="5 10" id="KW-1133">Transmembrane helix</keyword>
<protein>
    <recommendedName>
        <fullName evidence="11">Vitamin K epoxide reductase domain-containing protein</fullName>
    </recommendedName>
</protein>
<organism evidence="12 13">
    <name type="scientific">Scrofimicrobium canadense</name>
    <dbReference type="NCBI Taxonomy" id="2652290"/>
    <lineage>
        <taxon>Bacteria</taxon>
        <taxon>Bacillati</taxon>
        <taxon>Actinomycetota</taxon>
        <taxon>Actinomycetes</taxon>
        <taxon>Actinomycetales</taxon>
        <taxon>Actinomycetaceae</taxon>
        <taxon>Scrofimicrobium</taxon>
    </lineage>
</organism>
<dbReference type="GO" id="GO:0016491">
    <property type="term" value="F:oxidoreductase activity"/>
    <property type="evidence" value="ECO:0007669"/>
    <property type="project" value="UniProtKB-KW"/>
</dbReference>
<dbReference type="Pfam" id="PF07884">
    <property type="entry name" value="VKOR"/>
    <property type="match status" value="1"/>
</dbReference>
<feature type="transmembrane region" description="Helical" evidence="10">
    <location>
        <begin position="117"/>
        <end position="138"/>
    </location>
</feature>
<comment type="subcellular location">
    <subcellularLocation>
        <location evidence="1">Membrane</location>
        <topology evidence="1">Multi-pass membrane protein</topology>
    </subcellularLocation>
</comment>
<feature type="transmembrane region" description="Helical" evidence="10">
    <location>
        <begin position="150"/>
        <end position="169"/>
    </location>
</feature>
<evidence type="ECO:0000256" key="5">
    <source>
        <dbReference type="ARBA" id="ARBA00022989"/>
    </source>
</evidence>
<evidence type="ECO:0000256" key="4">
    <source>
        <dbReference type="ARBA" id="ARBA00022719"/>
    </source>
</evidence>
<evidence type="ECO:0000259" key="11">
    <source>
        <dbReference type="SMART" id="SM00756"/>
    </source>
</evidence>
<dbReference type="SMART" id="SM00756">
    <property type="entry name" value="VKc"/>
    <property type="match status" value="1"/>
</dbReference>
<keyword evidence="6" id="KW-0560">Oxidoreductase</keyword>
<evidence type="ECO:0000256" key="9">
    <source>
        <dbReference type="ARBA" id="ARBA00023284"/>
    </source>
</evidence>
<evidence type="ECO:0000256" key="8">
    <source>
        <dbReference type="ARBA" id="ARBA00023157"/>
    </source>
</evidence>
<evidence type="ECO:0000256" key="3">
    <source>
        <dbReference type="ARBA" id="ARBA00022692"/>
    </source>
</evidence>
<dbReference type="GO" id="GO:0048038">
    <property type="term" value="F:quinone binding"/>
    <property type="evidence" value="ECO:0007669"/>
    <property type="project" value="UniProtKB-KW"/>
</dbReference>
<evidence type="ECO:0000313" key="13">
    <source>
        <dbReference type="Proteomes" id="UP000470875"/>
    </source>
</evidence>
<proteinExistence type="inferred from homology"/>
<evidence type="ECO:0000256" key="2">
    <source>
        <dbReference type="ARBA" id="ARBA00006214"/>
    </source>
</evidence>
<accession>A0A6N7VT98</accession>